<feature type="domain" description="Transposase IS4-like" evidence="5">
    <location>
        <begin position="121"/>
        <end position="321"/>
    </location>
</feature>
<protein>
    <recommendedName>
        <fullName evidence="5">Transposase IS4-like domain-containing protein</fullName>
    </recommendedName>
</protein>
<sequence>MISVDQMTVFRQYLALLPTASLACLAKNSGYDKLHNDGLVKTFILANLLKWNSLRMIEGGIRSQSEIQQELDVESFSAGQLSRRLAVLDTGELSHILFQLTDHYHRIMEGEKGLNPKVGKLAIIDSSAIPLSKHALDWTALTPHYCGVKIHLRLAIVKANSAFPEAMIPSTANVPDIEAVNHLIVDDDATYIADRGYGEKPKMAGWLERKVKFVVRVKSNFRVDSIQELPTDSEQVSRHALVTIRSRPDPVKLVEFNDRKGRHFRLISNRLDLSDLEIMEIYKNRWLIELFFKWLKQHVKVDHLYSQSPVGIWNQLYIALMEIYRLLTYPNVTTAYFLRNIQLYLLQKWADARKEFERISEFTTQGRKSNLGYPKKARDYGADHAIVNPLSRTPVIK</sequence>
<dbReference type="Gene3D" id="3.90.350.10">
    <property type="entry name" value="Transposase Inhibitor Protein From Tn5, Chain A, domain 1"/>
    <property type="match status" value="1"/>
</dbReference>
<dbReference type="EMBL" id="CP019401">
    <property type="protein sequence ID" value="AQU80212.1"/>
    <property type="molecule type" value="Genomic_DNA"/>
</dbReference>
<gene>
    <name evidence="6" type="ORF">AJGP001_13420</name>
</gene>
<evidence type="ECO:0000313" key="6">
    <source>
        <dbReference type="EMBL" id="AQU80212.1"/>
    </source>
</evidence>
<reference evidence="6 7" key="1">
    <citation type="submission" date="2017-01" db="EMBL/GenBank/DDBJ databases">
        <title>Planococcus faecalis genome complete sequence.</title>
        <authorList>
            <person name="Lee P.C."/>
        </authorList>
    </citation>
    <scope>NUCLEOTIDE SEQUENCE [LARGE SCALE GENOMIC DNA]</scope>
    <source>
        <strain evidence="6 7">AJ003</strain>
    </source>
</reference>
<evidence type="ECO:0000256" key="1">
    <source>
        <dbReference type="ARBA" id="ARBA00010075"/>
    </source>
</evidence>
<keyword evidence="4" id="KW-0233">DNA recombination</keyword>
<dbReference type="RefSeq" id="WP_071154243.1">
    <property type="nucleotide sequence ID" value="NZ_CP019401.1"/>
</dbReference>
<dbReference type="InterPro" id="IPR002559">
    <property type="entry name" value="Transposase_11"/>
</dbReference>
<name>A0ABM6IV35_9BACL</name>
<evidence type="ECO:0000256" key="4">
    <source>
        <dbReference type="ARBA" id="ARBA00023172"/>
    </source>
</evidence>
<dbReference type="Proteomes" id="UP000189661">
    <property type="component" value="Chromosome"/>
</dbReference>
<dbReference type="InterPro" id="IPR012337">
    <property type="entry name" value="RNaseH-like_sf"/>
</dbReference>
<proteinExistence type="inferred from homology"/>
<evidence type="ECO:0000313" key="7">
    <source>
        <dbReference type="Proteomes" id="UP000189661"/>
    </source>
</evidence>
<dbReference type="InterPro" id="IPR047952">
    <property type="entry name" value="Transpos_IS4"/>
</dbReference>
<dbReference type="SUPFAM" id="SSF53098">
    <property type="entry name" value="Ribonuclease H-like"/>
    <property type="match status" value="1"/>
</dbReference>
<keyword evidence="2" id="KW-0815">Transposition</keyword>
<comment type="similarity">
    <text evidence="1">Belongs to the transposase 11 family.</text>
</comment>
<dbReference type="Pfam" id="PF01609">
    <property type="entry name" value="DDE_Tnp_1"/>
    <property type="match status" value="1"/>
</dbReference>
<keyword evidence="7" id="KW-1185">Reference proteome</keyword>
<evidence type="ECO:0000256" key="2">
    <source>
        <dbReference type="ARBA" id="ARBA00022578"/>
    </source>
</evidence>
<dbReference type="PANTHER" id="PTHR33258:SF1">
    <property type="entry name" value="TRANSPOSASE INSL FOR INSERTION SEQUENCE ELEMENT IS186A-RELATED"/>
    <property type="match status" value="1"/>
</dbReference>
<accession>A0ABM6IV35</accession>
<evidence type="ECO:0000259" key="5">
    <source>
        <dbReference type="Pfam" id="PF01609"/>
    </source>
</evidence>
<dbReference type="PANTHER" id="PTHR33258">
    <property type="entry name" value="TRANSPOSASE INSL FOR INSERTION SEQUENCE ELEMENT IS186A-RELATED"/>
    <property type="match status" value="1"/>
</dbReference>
<organism evidence="6 7">
    <name type="scientific">Planococcus faecalis</name>
    <dbReference type="NCBI Taxonomy" id="1598147"/>
    <lineage>
        <taxon>Bacteria</taxon>
        <taxon>Bacillati</taxon>
        <taxon>Bacillota</taxon>
        <taxon>Bacilli</taxon>
        <taxon>Bacillales</taxon>
        <taxon>Caryophanaceae</taxon>
        <taxon>Planococcus</taxon>
    </lineage>
</organism>
<evidence type="ECO:0000256" key="3">
    <source>
        <dbReference type="ARBA" id="ARBA00023125"/>
    </source>
</evidence>
<dbReference type="NCBIfam" id="NF033592">
    <property type="entry name" value="transpos_IS4_1"/>
    <property type="match status" value="1"/>
</dbReference>
<keyword evidence="3" id="KW-0238">DNA-binding</keyword>